<accession>A0AC34R7K4</accession>
<protein>
    <submittedName>
        <fullName evidence="2">Uncharacterized protein</fullName>
    </submittedName>
</protein>
<name>A0AC34R7K4_9BILA</name>
<sequence length="138" mass="16045">VFIVTHWEKYNTGVLFLSWGYDASQYGLSLFYLLTFLIGHKTYQFHVFKFVSFAQIFEIGFYGIAILSFIMSGRNMYKSYSQGFGKQINFYEIILPMISPTILFATSVIWAKYSPNNIIDSNPRLFFWTMGVVFSNIA</sequence>
<proteinExistence type="predicted"/>
<reference evidence="2" key="1">
    <citation type="submission" date="2022-11" db="UniProtKB">
        <authorList>
            <consortium name="WormBaseParasite"/>
        </authorList>
    </citation>
    <scope>IDENTIFICATION</scope>
</reference>
<organism evidence="1 2">
    <name type="scientific">Panagrolaimus sp. JU765</name>
    <dbReference type="NCBI Taxonomy" id="591449"/>
    <lineage>
        <taxon>Eukaryota</taxon>
        <taxon>Metazoa</taxon>
        <taxon>Ecdysozoa</taxon>
        <taxon>Nematoda</taxon>
        <taxon>Chromadorea</taxon>
        <taxon>Rhabditida</taxon>
        <taxon>Tylenchina</taxon>
        <taxon>Panagrolaimomorpha</taxon>
        <taxon>Panagrolaimoidea</taxon>
        <taxon>Panagrolaimidae</taxon>
        <taxon>Panagrolaimus</taxon>
    </lineage>
</organism>
<dbReference type="WBParaSite" id="JU765_v2.g4135.t1">
    <property type="protein sequence ID" value="JU765_v2.g4135.t1"/>
    <property type="gene ID" value="JU765_v2.g4135"/>
</dbReference>
<evidence type="ECO:0000313" key="1">
    <source>
        <dbReference type="Proteomes" id="UP000887576"/>
    </source>
</evidence>
<evidence type="ECO:0000313" key="2">
    <source>
        <dbReference type="WBParaSite" id="JU765_v2.g4135.t1"/>
    </source>
</evidence>
<dbReference type="Proteomes" id="UP000887576">
    <property type="component" value="Unplaced"/>
</dbReference>